<dbReference type="PANTHER" id="PTHR43718">
    <property type="entry name" value="LON PROTEASE"/>
    <property type="match status" value="1"/>
</dbReference>
<evidence type="ECO:0000313" key="3">
    <source>
        <dbReference type="Proteomes" id="UP000287176"/>
    </source>
</evidence>
<sequence>MIQSPDSEFENENDSQEEVIEVQGNIIEALPEDKSLVVSEDVFPDSLLIVPLYDRPLFPKMMLPVIISEEKLEKVLLKELKGPLRYVGLVYSYEPDDDSHTNEPGITEKLSKVGAVGKIVQASKHGNDPMHIIVQVMDRFEIIDIASEDPIIRAKVEYIPETGEEKSEDELKAFSVSIINLIKELVQLNPLFKEELGLLMGRINLKDPATLADFAASMTTASGKQLQEILETKNIKIRIEKALYLLRHELEVAKLQVKISQRVE</sequence>
<dbReference type="InterPro" id="IPR046336">
    <property type="entry name" value="Lon_prtase_N_sf"/>
</dbReference>
<dbReference type="InterPro" id="IPR003111">
    <property type="entry name" value="Lon_prtase_N"/>
</dbReference>
<dbReference type="GO" id="GO:0004176">
    <property type="term" value="F:ATP-dependent peptidase activity"/>
    <property type="evidence" value="ECO:0007669"/>
    <property type="project" value="InterPro"/>
</dbReference>
<dbReference type="GO" id="GO:0005524">
    <property type="term" value="F:ATP binding"/>
    <property type="evidence" value="ECO:0007669"/>
    <property type="project" value="InterPro"/>
</dbReference>
<dbReference type="SUPFAM" id="SSF88697">
    <property type="entry name" value="PUA domain-like"/>
    <property type="match status" value="1"/>
</dbReference>
<dbReference type="GO" id="GO:0006515">
    <property type="term" value="P:protein quality control for misfolded or incompletely synthesized proteins"/>
    <property type="evidence" value="ECO:0007669"/>
    <property type="project" value="TreeGrafter"/>
</dbReference>
<dbReference type="Gene3D" id="1.20.58.1480">
    <property type="match status" value="1"/>
</dbReference>
<dbReference type="Proteomes" id="UP000287176">
    <property type="component" value="Unassembled WGS sequence"/>
</dbReference>
<dbReference type="EMBL" id="QNZI01000181">
    <property type="protein sequence ID" value="RTZ83933.1"/>
    <property type="molecule type" value="Genomic_DNA"/>
</dbReference>
<feature type="domain" description="Lon N-terminal" evidence="1">
    <location>
        <begin position="47"/>
        <end position="250"/>
    </location>
</feature>
<dbReference type="Gene3D" id="2.30.130.40">
    <property type="entry name" value="LON domain-like"/>
    <property type="match status" value="1"/>
</dbReference>
<accession>A0A432GL15</accession>
<dbReference type="InterPro" id="IPR015947">
    <property type="entry name" value="PUA-like_sf"/>
</dbReference>
<dbReference type="GO" id="GO:0004252">
    <property type="term" value="F:serine-type endopeptidase activity"/>
    <property type="evidence" value="ECO:0007669"/>
    <property type="project" value="InterPro"/>
</dbReference>
<dbReference type="Pfam" id="PF02190">
    <property type="entry name" value="LON_substr_bdg"/>
    <property type="match status" value="1"/>
</dbReference>
<evidence type="ECO:0000259" key="1">
    <source>
        <dbReference type="PROSITE" id="PS51787"/>
    </source>
</evidence>
<dbReference type="InterPro" id="IPR027065">
    <property type="entry name" value="Lon_Prtase"/>
</dbReference>
<gene>
    <name evidence="2" type="ORF">DSY94_07155</name>
</gene>
<name>A0A432GL15_9DELT</name>
<dbReference type="SMART" id="SM00464">
    <property type="entry name" value="LON"/>
    <property type="match status" value="1"/>
</dbReference>
<evidence type="ECO:0000313" key="2">
    <source>
        <dbReference type="EMBL" id="RTZ83933.1"/>
    </source>
</evidence>
<organism evidence="2 3">
    <name type="scientific">SAR324 cluster bacterium</name>
    <dbReference type="NCBI Taxonomy" id="2024889"/>
    <lineage>
        <taxon>Bacteria</taxon>
        <taxon>Deltaproteobacteria</taxon>
        <taxon>SAR324 cluster</taxon>
    </lineage>
</organism>
<feature type="non-terminal residue" evidence="2">
    <location>
        <position position="264"/>
    </location>
</feature>
<dbReference type="PANTHER" id="PTHR43718:SF2">
    <property type="entry name" value="LON PROTEASE HOMOLOG, MITOCHONDRIAL"/>
    <property type="match status" value="1"/>
</dbReference>
<protein>
    <submittedName>
        <fullName evidence="2">Endopeptidase La</fullName>
    </submittedName>
</protein>
<proteinExistence type="predicted"/>
<reference evidence="2 3" key="1">
    <citation type="submission" date="2018-06" db="EMBL/GenBank/DDBJ databases">
        <title>Combined omics and stable isotope probing to characterize newly discovered Mariana Back-Arc vent microbial communities.</title>
        <authorList>
            <person name="Trembath-Reichert E."/>
            <person name="Huber J.A."/>
        </authorList>
    </citation>
    <scope>NUCLEOTIDE SEQUENCE [LARGE SCALE GENOMIC DNA]</scope>
    <source>
        <strain evidence="2">MAG 24</strain>
    </source>
</reference>
<dbReference type="AlphaFoldDB" id="A0A432GL15"/>
<dbReference type="PROSITE" id="PS51787">
    <property type="entry name" value="LON_N"/>
    <property type="match status" value="1"/>
</dbReference>
<comment type="caution">
    <text evidence="2">The sequence shown here is derived from an EMBL/GenBank/DDBJ whole genome shotgun (WGS) entry which is preliminary data.</text>
</comment>